<evidence type="ECO:0000313" key="22">
    <source>
        <dbReference type="Proteomes" id="UP000322791"/>
    </source>
</evidence>
<keyword evidence="10" id="KW-0418">Kinase</keyword>
<dbReference type="EMBL" id="VTHL01000006">
    <property type="protein sequence ID" value="TYZ11003.1"/>
    <property type="molecule type" value="Genomic_DNA"/>
</dbReference>
<feature type="chain" id="PRO_5022872878" description="Oxygen sensor histidine kinase NreB" evidence="19">
    <location>
        <begin position="26"/>
        <end position="676"/>
    </location>
</feature>
<comment type="function">
    <text evidence="14">Member of the two-component regulatory system NreB/NreC involved in the control of dissimilatory nitrate/nitrite reduction in response to oxygen. NreB functions as a direct oxygen sensor histidine kinase which is autophosphorylated, in the absence of oxygen, probably at the conserved histidine residue, and transfers its phosphate group probably to a conserved aspartate residue of NreC. NreB/NreC activates the expression of the nitrate (narGHJI) and nitrite (nir) reductase operons, as well as the putative nitrate transporter gene narT.</text>
</comment>
<dbReference type="SUPFAM" id="SSF55874">
    <property type="entry name" value="ATPase domain of HSP90 chaperone/DNA topoisomerase II/histidine kinase"/>
    <property type="match status" value="1"/>
</dbReference>
<sequence length="676" mass="75505">MRAFVVVTAGLLAVAGLLDAFPAAAQPDAGRNARLDSLEARLPQQPQPDTNRVKTLNELVWENRNSRPQRALALAAEALQLGQQLSYRKGLAKTYILRGILYATTGRYREAIADFEACRRERAALGDWQGVAGAINNVGEVLAMQGYYRQAVEHYIRALRLEEKYGTPERIAADWANIGMVYQQMGRYREALAYHRQYLYLPGRTRDAYNDAQAHNIVGQDFAKLGQADSAQVHFQQALRISQQAADRQNQVQAQAGLGGLALARRQHELAQAYFQSALTLARTLDDQAAVASQLNSLGELALRQNQPAAAVLYFEEARQLSRRIRSAEAVRTALQGLAAAYARMSRYPEAYRYQQQVMQVKDSLLNEASARQITEMQVRYDTERKEARNQLQAAQLRTQQQLLRRRNVQLVAGLAVVSLLVLVGWLLYTRQRLREQVAHEQERQQQERQRVAAVLEAEENERRRIGSDLHDGIGQLLTAAKLNLHALEQRGPRSEEQAALLHNAIDVVDESFREVRGISHNLMPNVLLTRGLPAAVRDLAAKMTTYHTGPQIVVEVFGLEEERLASTTESVLFRVIQELMQNVIKHAQATRVNLQLVRNEQELTVVVEDDGIGFDPLQPGKGAGIGLRNMRTRLAYLGGEAHIDATPGHGTTITLEVPLVPGQRYVASRPLSKSA</sequence>
<keyword evidence="9" id="KW-0479">Metal-binding</keyword>
<name>A0A5D6V589_9BACT</name>
<comment type="caution">
    <text evidence="21">The sequence shown here is derived from an EMBL/GenBank/DDBJ whole genome shotgun (WGS) entry which is preliminary data.</text>
</comment>
<evidence type="ECO:0000256" key="9">
    <source>
        <dbReference type="ARBA" id="ARBA00022723"/>
    </source>
</evidence>
<dbReference type="EC" id="2.7.13.3" evidence="4"/>
<dbReference type="GO" id="GO:0016020">
    <property type="term" value="C:membrane"/>
    <property type="evidence" value="ECO:0007669"/>
    <property type="project" value="InterPro"/>
</dbReference>
<dbReference type="Proteomes" id="UP000322791">
    <property type="component" value="Unassembled WGS sequence"/>
</dbReference>
<evidence type="ECO:0000256" key="12">
    <source>
        <dbReference type="ARBA" id="ARBA00023012"/>
    </source>
</evidence>
<dbReference type="GO" id="GO:0046872">
    <property type="term" value="F:metal ion binding"/>
    <property type="evidence" value="ECO:0007669"/>
    <property type="project" value="UniProtKB-KW"/>
</dbReference>
<keyword evidence="8" id="KW-0808">Transferase</keyword>
<dbReference type="CDD" id="cd16917">
    <property type="entry name" value="HATPase_UhpB-NarQ-NarX-like"/>
    <property type="match status" value="1"/>
</dbReference>
<dbReference type="InterPro" id="IPR011990">
    <property type="entry name" value="TPR-like_helical_dom_sf"/>
</dbReference>
<evidence type="ECO:0000313" key="21">
    <source>
        <dbReference type="EMBL" id="TYZ11003.1"/>
    </source>
</evidence>
<feature type="signal peptide" evidence="19">
    <location>
        <begin position="1"/>
        <end position="25"/>
    </location>
</feature>
<dbReference type="Gene3D" id="1.20.5.1930">
    <property type="match status" value="1"/>
</dbReference>
<keyword evidence="11" id="KW-0408">Iron</keyword>
<keyword evidence="17" id="KW-0175">Coiled coil</keyword>
<dbReference type="InterPro" id="IPR003594">
    <property type="entry name" value="HATPase_dom"/>
</dbReference>
<evidence type="ECO:0000256" key="15">
    <source>
        <dbReference type="ARBA" id="ARBA00030800"/>
    </source>
</evidence>
<keyword evidence="6" id="KW-0004">4Fe-4S</keyword>
<dbReference type="InterPro" id="IPR004358">
    <property type="entry name" value="Sig_transdc_His_kin-like_C"/>
</dbReference>
<evidence type="ECO:0000256" key="19">
    <source>
        <dbReference type="SAM" id="SignalP"/>
    </source>
</evidence>
<organism evidence="21 22">
    <name type="scientific">Hymenobacter lutimineralis</name>
    <dbReference type="NCBI Taxonomy" id="2606448"/>
    <lineage>
        <taxon>Bacteria</taxon>
        <taxon>Pseudomonadati</taxon>
        <taxon>Bacteroidota</taxon>
        <taxon>Cytophagia</taxon>
        <taxon>Cytophagales</taxon>
        <taxon>Hymenobacteraceae</taxon>
        <taxon>Hymenobacter</taxon>
    </lineage>
</organism>
<dbReference type="SMART" id="SM00028">
    <property type="entry name" value="TPR"/>
    <property type="match status" value="7"/>
</dbReference>
<feature type="repeat" description="TPR" evidence="16">
    <location>
        <begin position="132"/>
        <end position="165"/>
    </location>
</feature>
<keyword evidence="7" id="KW-0963">Cytoplasm</keyword>
<dbReference type="PRINTS" id="PR00344">
    <property type="entry name" value="BCTRLSENSOR"/>
</dbReference>
<comment type="cofactor">
    <cofactor evidence="2">
        <name>[4Fe-4S] cluster</name>
        <dbReference type="ChEBI" id="CHEBI:49883"/>
    </cofactor>
</comment>
<accession>A0A5D6V589</accession>
<evidence type="ECO:0000256" key="8">
    <source>
        <dbReference type="ARBA" id="ARBA00022679"/>
    </source>
</evidence>
<dbReference type="Pfam" id="PF02518">
    <property type="entry name" value="HATPase_c"/>
    <property type="match status" value="1"/>
</dbReference>
<dbReference type="Pfam" id="PF13374">
    <property type="entry name" value="TPR_10"/>
    <property type="match status" value="1"/>
</dbReference>
<keyword evidence="16" id="KW-0802">TPR repeat</keyword>
<proteinExistence type="predicted"/>
<evidence type="ECO:0000256" key="10">
    <source>
        <dbReference type="ARBA" id="ARBA00022777"/>
    </source>
</evidence>
<reference evidence="21 22" key="1">
    <citation type="submission" date="2019-08" db="EMBL/GenBank/DDBJ databases">
        <authorList>
            <person name="Seo M.-J."/>
        </authorList>
    </citation>
    <scope>NUCLEOTIDE SEQUENCE [LARGE SCALE GENOMIC DNA]</scope>
    <source>
        <strain evidence="21 22">KIGAM108</strain>
    </source>
</reference>
<comment type="catalytic activity">
    <reaction evidence="1">
        <text>ATP + protein L-histidine = ADP + protein N-phospho-L-histidine.</text>
        <dbReference type="EC" id="2.7.13.3"/>
    </reaction>
</comment>
<dbReference type="Pfam" id="PF13424">
    <property type="entry name" value="TPR_12"/>
    <property type="match status" value="2"/>
</dbReference>
<feature type="domain" description="Histidine kinase" evidence="20">
    <location>
        <begin position="469"/>
        <end position="662"/>
    </location>
</feature>
<keyword evidence="18" id="KW-0812">Transmembrane</keyword>
<dbReference type="GO" id="GO:0046983">
    <property type="term" value="F:protein dimerization activity"/>
    <property type="evidence" value="ECO:0007669"/>
    <property type="project" value="InterPro"/>
</dbReference>
<evidence type="ECO:0000256" key="11">
    <source>
        <dbReference type="ARBA" id="ARBA00023004"/>
    </source>
</evidence>
<dbReference type="InterPro" id="IPR019734">
    <property type="entry name" value="TPR_rpt"/>
</dbReference>
<dbReference type="SMART" id="SM00387">
    <property type="entry name" value="HATPase_c"/>
    <property type="match status" value="1"/>
</dbReference>
<keyword evidence="12" id="KW-0902">Two-component regulatory system</keyword>
<feature type="coiled-coil region" evidence="17">
    <location>
        <begin position="431"/>
        <end position="464"/>
    </location>
</feature>
<evidence type="ECO:0000256" key="7">
    <source>
        <dbReference type="ARBA" id="ARBA00022490"/>
    </source>
</evidence>
<dbReference type="Gene3D" id="3.30.565.10">
    <property type="entry name" value="Histidine kinase-like ATPase, C-terminal domain"/>
    <property type="match status" value="1"/>
</dbReference>
<dbReference type="InterPro" id="IPR036890">
    <property type="entry name" value="HATPase_C_sf"/>
</dbReference>
<evidence type="ECO:0000256" key="4">
    <source>
        <dbReference type="ARBA" id="ARBA00012438"/>
    </source>
</evidence>
<dbReference type="InterPro" id="IPR011712">
    <property type="entry name" value="Sig_transdc_His_kin_sub3_dim/P"/>
</dbReference>
<dbReference type="GO" id="GO:0005737">
    <property type="term" value="C:cytoplasm"/>
    <property type="evidence" value="ECO:0007669"/>
    <property type="project" value="UniProtKB-SubCell"/>
</dbReference>
<comment type="subcellular location">
    <subcellularLocation>
        <location evidence="3">Cytoplasm</location>
    </subcellularLocation>
</comment>
<evidence type="ECO:0000259" key="20">
    <source>
        <dbReference type="PROSITE" id="PS50109"/>
    </source>
</evidence>
<keyword evidence="18" id="KW-1133">Transmembrane helix</keyword>
<dbReference type="InterPro" id="IPR005467">
    <property type="entry name" value="His_kinase_dom"/>
</dbReference>
<dbReference type="GO" id="GO:0000155">
    <property type="term" value="F:phosphorelay sensor kinase activity"/>
    <property type="evidence" value="ECO:0007669"/>
    <property type="project" value="InterPro"/>
</dbReference>
<dbReference type="PANTHER" id="PTHR24421:SF58">
    <property type="entry name" value="SIGNAL TRANSDUCTION HISTIDINE-PROTEIN KINASE_PHOSPHATASE UHPB"/>
    <property type="match status" value="1"/>
</dbReference>
<evidence type="ECO:0000256" key="3">
    <source>
        <dbReference type="ARBA" id="ARBA00004496"/>
    </source>
</evidence>
<keyword evidence="19" id="KW-0732">Signal</keyword>
<dbReference type="SUPFAM" id="SSF48452">
    <property type="entry name" value="TPR-like"/>
    <property type="match status" value="2"/>
</dbReference>
<feature type="repeat" description="TPR" evidence="16">
    <location>
        <begin position="172"/>
        <end position="205"/>
    </location>
</feature>
<evidence type="ECO:0000256" key="6">
    <source>
        <dbReference type="ARBA" id="ARBA00022485"/>
    </source>
</evidence>
<dbReference type="InterPro" id="IPR050482">
    <property type="entry name" value="Sensor_HK_TwoCompSys"/>
</dbReference>
<keyword evidence="22" id="KW-1185">Reference proteome</keyword>
<evidence type="ECO:0000256" key="16">
    <source>
        <dbReference type="PROSITE-ProRule" id="PRU00339"/>
    </source>
</evidence>
<evidence type="ECO:0000256" key="5">
    <source>
        <dbReference type="ARBA" id="ARBA00017322"/>
    </source>
</evidence>
<dbReference type="Pfam" id="PF13181">
    <property type="entry name" value="TPR_8"/>
    <property type="match status" value="1"/>
</dbReference>
<dbReference type="RefSeq" id="WP_149070488.1">
    <property type="nucleotide sequence ID" value="NZ_VTHL01000006.1"/>
</dbReference>
<dbReference type="AlphaFoldDB" id="A0A5D6V589"/>
<dbReference type="PROSITE" id="PS50005">
    <property type="entry name" value="TPR"/>
    <property type="match status" value="3"/>
</dbReference>
<dbReference type="Gene3D" id="1.25.40.10">
    <property type="entry name" value="Tetratricopeptide repeat domain"/>
    <property type="match status" value="2"/>
</dbReference>
<evidence type="ECO:0000256" key="18">
    <source>
        <dbReference type="SAM" id="Phobius"/>
    </source>
</evidence>
<keyword evidence="18" id="KW-0472">Membrane</keyword>
<evidence type="ECO:0000256" key="14">
    <source>
        <dbReference type="ARBA" id="ARBA00024827"/>
    </source>
</evidence>
<gene>
    <name evidence="21" type="ORF">FY528_08105</name>
</gene>
<evidence type="ECO:0000256" key="13">
    <source>
        <dbReference type="ARBA" id="ARBA00023014"/>
    </source>
</evidence>
<dbReference type="PANTHER" id="PTHR24421">
    <property type="entry name" value="NITRATE/NITRITE SENSOR PROTEIN NARX-RELATED"/>
    <property type="match status" value="1"/>
</dbReference>
<keyword evidence="13" id="KW-0411">Iron-sulfur</keyword>
<dbReference type="GO" id="GO:0051539">
    <property type="term" value="F:4 iron, 4 sulfur cluster binding"/>
    <property type="evidence" value="ECO:0007669"/>
    <property type="project" value="UniProtKB-KW"/>
</dbReference>
<protein>
    <recommendedName>
        <fullName evidence="5">Oxygen sensor histidine kinase NreB</fullName>
        <ecNumber evidence="4">2.7.13.3</ecNumber>
    </recommendedName>
    <alternativeName>
        <fullName evidence="15">Nitrogen regulation protein B</fullName>
    </alternativeName>
</protein>
<evidence type="ECO:0000256" key="1">
    <source>
        <dbReference type="ARBA" id="ARBA00000085"/>
    </source>
</evidence>
<evidence type="ECO:0000256" key="17">
    <source>
        <dbReference type="SAM" id="Coils"/>
    </source>
</evidence>
<dbReference type="Pfam" id="PF07730">
    <property type="entry name" value="HisKA_3"/>
    <property type="match status" value="1"/>
</dbReference>
<evidence type="ECO:0000256" key="2">
    <source>
        <dbReference type="ARBA" id="ARBA00001966"/>
    </source>
</evidence>
<dbReference type="PROSITE" id="PS50109">
    <property type="entry name" value="HIS_KIN"/>
    <property type="match status" value="1"/>
</dbReference>
<feature type="transmembrane region" description="Helical" evidence="18">
    <location>
        <begin position="409"/>
        <end position="429"/>
    </location>
</feature>
<feature type="repeat" description="TPR" evidence="16">
    <location>
        <begin position="212"/>
        <end position="245"/>
    </location>
</feature>